<sequence length="549" mass="56053">MTTSRGPRSGPTLIVVAVLALSIPLALAVVLQAAGIPILPGGPSRTSEVAAAAAKAPLVVLGDSPATTTLAALLSSSPAPGWLPVSPADWAVGTPYDYACDLGASTGPRAVVSVQRTFTTGPRTATVSLYAYGAGAGASAYAEFARRLEQCPNRESTITIAPSAVNGAAALTGRVRLEGFPTAVSSVAWREGDVILEVHSATLGASALLVLASTIDSTATAALQPVCPALGSAVDEGARSPYVSRDGYTGLVVGRDVSVPPIPEPAAPQGVTRRDSTVALEPPPAISLPTSTPTEPLWPPLPTAPPTPVLPSPVSAQPTAAVAAVPQRDDVGPGCGWAFTQQLAPAFNEEIAQQQASAQIATVTADLLAAQKRWAVDVVAYWTAASAYDRAIGPFRIYAAQVEKARTSWAELQLARDQYATALALWQQLVASRTTFVGAQLAASRDYEAALLLCAQATTSTSTPPASTSSASTSQPTSSPGPTTTPSPTTTPDPTTTPVPLPSPSLTFSNPCPPVRPQILDQPIPTLAPPPLAPPDPRPTATGTPTRGR</sequence>
<feature type="compositionally biased region" description="Low complexity" evidence="1">
    <location>
        <begin position="539"/>
        <end position="549"/>
    </location>
</feature>
<gene>
    <name evidence="2" type="ORF">UFOPK3773_01098</name>
</gene>
<organism evidence="2">
    <name type="scientific">freshwater metagenome</name>
    <dbReference type="NCBI Taxonomy" id="449393"/>
    <lineage>
        <taxon>unclassified sequences</taxon>
        <taxon>metagenomes</taxon>
        <taxon>ecological metagenomes</taxon>
    </lineage>
</organism>
<feature type="region of interest" description="Disordered" evidence="1">
    <location>
        <begin position="460"/>
        <end position="549"/>
    </location>
</feature>
<evidence type="ECO:0000256" key="1">
    <source>
        <dbReference type="SAM" id="MobiDB-lite"/>
    </source>
</evidence>
<name>A0A6J7JRA5_9ZZZZ</name>
<dbReference type="EMBL" id="CAFBNF010000114">
    <property type="protein sequence ID" value="CAB4945447.1"/>
    <property type="molecule type" value="Genomic_DNA"/>
</dbReference>
<feature type="compositionally biased region" description="Pro residues" evidence="1">
    <location>
        <begin position="526"/>
        <end position="538"/>
    </location>
</feature>
<feature type="compositionally biased region" description="Pro residues" evidence="1">
    <location>
        <begin position="483"/>
        <end position="503"/>
    </location>
</feature>
<proteinExistence type="predicted"/>
<evidence type="ECO:0000313" key="2">
    <source>
        <dbReference type="EMBL" id="CAB4945447.1"/>
    </source>
</evidence>
<protein>
    <submittedName>
        <fullName evidence="2">Unannotated protein</fullName>
    </submittedName>
</protein>
<accession>A0A6J7JRA5</accession>
<reference evidence="2" key="1">
    <citation type="submission" date="2020-05" db="EMBL/GenBank/DDBJ databases">
        <authorList>
            <person name="Chiriac C."/>
            <person name="Salcher M."/>
            <person name="Ghai R."/>
            <person name="Kavagutti S V."/>
        </authorList>
    </citation>
    <scope>NUCLEOTIDE SEQUENCE</scope>
</reference>
<dbReference type="AlphaFoldDB" id="A0A6J7JRA5"/>
<feature type="region of interest" description="Disordered" evidence="1">
    <location>
        <begin position="260"/>
        <end position="293"/>
    </location>
</feature>
<feature type="compositionally biased region" description="Low complexity" evidence="1">
    <location>
        <begin position="460"/>
        <end position="482"/>
    </location>
</feature>